<evidence type="ECO:0000256" key="1">
    <source>
        <dbReference type="ARBA" id="ARBA00007957"/>
    </source>
</evidence>
<dbReference type="GO" id="GO:0008270">
    <property type="term" value="F:zinc ion binding"/>
    <property type="evidence" value="ECO:0007669"/>
    <property type="project" value="TreeGrafter"/>
</dbReference>
<sequence>MHESHDHNACIQDALDEAERICTERGTRFTKLRRQVLQMVWQGHKAVKAYDLLDQLAAEGGSAKPPTVYRALDFLMEEGFVHKIQSLNAYVGCPHPGKSHVSQFLICDSCSGIEEVTSEQMTREIELAAKRAQFKISSQTVELHGTCRSCA</sequence>
<dbReference type="SUPFAM" id="SSF46785">
    <property type="entry name" value="Winged helix' DNA-binding domain"/>
    <property type="match status" value="1"/>
</dbReference>
<dbReference type="GO" id="GO:0003700">
    <property type="term" value="F:DNA-binding transcription factor activity"/>
    <property type="evidence" value="ECO:0007669"/>
    <property type="project" value="InterPro"/>
</dbReference>
<reference evidence="8" key="1">
    <citation type="journal article" date="2014" name="Int. J. Syst. Evol. Microbiol.">
        <title>Complete genome sequence of Corynebacterium casei LMG S-19264T (=DSM 44701T), isolated from a smear-ripened cheese.</title>
        <authorList>
            <consortium name="US DOE Joint Genome Institute (JGI-PGF)"/>
            <person name="Walter F."/>
            <person name="Albersmeier A."/>
            <person name="Kalinowski J."/>
            <person name="Ruckert C."/>
        </authorList>
    </citation>
    <scope>NUCLEOTIDE SEQUENCE</scope>
    <source>
        <strain evidence="8">KCTC 42590</strain>
    </source>
</reference>
<dbReference type="EMBL" id="BNCI01000002">
    <property type="protein sequence ID" value="GHF30589.1"/>
    <property type="molecule type" value="Genomic_DNA"/>
</dbReference>
<dbReference type="PANTHER" id="PTHR33202">
    <property type="entry name" value="ZINC UPTAKE REGULATION PROTEIN"/>
    <property type="match status" value="1"/>
</dbReference>
<evidence type="ECO:0000256" key="7">
    <source>
        <dbReference type="PIRSR" id="PIRSR602481-1"/>
    </source>
</evidence>
<protein>
    <submittedName>
        <fullName evidence="8">Transcriptional repressor</fullName>
    </submittedName>
</protein>
<dbReference type="InterPro" id="IPR002481">
    <property type="entry name" value="FUR"/>
</dbReference>
<dbReference type="GO" id="GO:0005829">
    <property type="term" value="C:cytosol"/>
    <property type="evidence" value="ECO:0007669"/>
    <property type="project" value="TreeGrafter"/>
</dbReference>
<evidence type="ECO:0000256" key="3">
    <source>
        <dbReference type="ARBA" id="ARBA00022833"/>
    </source>
</evidence>
<keyword evidence="3 7" id="KW-0862">Zinc</keyword>
<comment type="caution">
    <text evidence="8">The sequence shown here is derived from an EMBL/GenBank/DDBJ whole genome shotgun (WGS) entry which is preliminary data.</text>
</comment>
<gene>
    <name evidence="8" type="primary">np20</name>
    <name evidence="8" type="ORF">GCM10017044_27460</name>
</gene>
<keyword evidence="2" id="KW-0678">Repressor</keyword>
<dbReference type="Proteomes" id="UP000630923">
    <property type="component" value="Unassembled WGS sequence"/>
</dbReference>
<feature type="binding site" evidence="7">
    <location>
        <position position="147"/>
    </location>
    <ligand>
        <name>Zn(2+)</name>
        <dbReference type="ChEBI" id="CHEBI:29105"/>
    </ligand>
</feature>
<comment type="cofactor">
    <cofactor evidence="7">
        <name>Zn(2+)</name>
        <dbReference type="ChEBI" id="CHEBI:29105"/>
    </cofactor>
    <text evidence="7">Binds 1 zinc ion per subunit.</text>
</comment>
<proteinExistence type="inferred from homology"/>
<dbReference type="InterPro" id="IPR036390">
    <property type="entry name" value="WH_DNA-bd_sf"/>
</dbReference>
<dbReference type="InterPro" id="IPR043135">
    <property type="entry name" value="Fur_C"/>
</dbReference>
<organism evidence="8 9">
    <name type="scientific">Kordiimonas sediminis</name>
    <dbReference type="NCBI Taxonomy" id="1735581"/>
    <lineage>
        <taxon>Bacteria</taxon>
        <taxon>Pseudomonadati</taxon>
        <taxon>Pseudomonadota</taxon>
        <taxon>Alphaproteobacteria</taxon>
        <taxon>Kordiimonadales</taxon>
        <taxon>Kordiimonadaceae</taxon>
        <taxon>Kordiimonas</taxon>
    </lineage>
</organism>
<feature type="binding site" evidence="7">
    <location>
        <position position="107"/>
    </location>
    <ligand>
        <name>Zn(2+)</name>
        <dbReference type="ChEBI" id="CHEBI:29105"/>
    </ligand>
</feature>
<dbReference type="RefSeq" id="WP_191253917.1">
    <property type="nucleotide sequence ID" value="NZ_BNCI01000002.1"/>
</dbReference>
<dbReference type="GO" id="GO:0000976">
    <property type="term" value="F:transcription cis-regulatory region binding"/>
    <property type="evidence" value="ECO:0007669"/>
    <property type="project" value="TreeGrafter"/>
</dbReference>
<dbReference type="PANTHER" id="PTHR33202:SF6">
    <property type="entry name" value="ZINC UPTAKE REGULATION PROTEIN"/>
    <property type="match status" value="1"/>
</dbReference>
<dbReference type="InterPro" id="IPR036388">
    <property type="entry name" value="WH-like_DNA-bd_sf"/>
</dbReference>
<evidence type="ECO:0000256" key="4">
    <source>
        <dbReference type="ARBA" id="ARBA00023015"/>
    </source>
</evidence>
<dbReference type="GO" id="GO:0045892">
    <property type="term" value="P:negative regulation of DNA-templated transcription"/>
    <property type="evidence" value="ECO:0007669"/>
    <property type="project" value="TreeGrafter"/>
</dbReference>
<keyword evidence="7" id="KW-0479">Metal-binding</keyword>
<evidence type="ECO:0000256" key="6">
    <source>
        <dbReference type="ARBA" id="ARBA00023163"/>
    </source>
</evidence>
<name>A0A919AXK9_9PROT</name>
<dbReference type="Pfam" id="PF01475">
    <property type="entry name" value="FUR"/>
    <property type="match status" value="1"/>
</dbReference>
<evidence type="ECO:0000313" key="8">
    <source>
        <dbReference type="EMBL" id="GHF30589.1"/>
    </source>
</evidence>
<keyword evidence="6" id="KW-0804">Transcription</keyword>
<keyword evidence="4" id="KW-0805">Transcription regulation</keyword>
<keyword evidence="5" id="KW-0238">DNA-binding</keyword>
<feature type="binding site" evidence="7">
    <location>
        <position position="150"/>
    </location>
    <ligand>
        <name>Zn(2+)</name>
        <dbReference type="ChEBI" id="CHEBI:29105"/>
    </ligand>
</feature>
<dbReference type="FunFam" id="1.10.10.10:FF:000137">
    <property type="entry name" value="Zinc uptake transcriptional repressor"/>
    <property type="match status" value="1"/>
</dbReference>
<evidence type="ECO:0000256" key="5">
    <source>
        <dbReference type="ARBA" id="ARBA00023125"/>
    </source>
</evidence>
<dbReference type="AlphaFoldDB" id="A0A919AXK9"/>
<feature type="binding site" evidence="7">
    <location>
        <position position="110"/>
    </location>
    <ligand>
        <name>Zn(2+)</name>
        <dbReference type="ChEBI" id="CHEBI:29105"/>
    </ligand>
</feature>
<evidence type="ECO:0000256" key="2">
    <source>
        <dbReference type="ARBA" id="ARBA00022491"/>
    </source>
</evidence>
<accession>A0A919AXK9</accession>
<comment type="similarity">
    <text evidence="1">Belongs to the Fur family.</text>
</comment>
<reference evidence="8" key="2">
    <citation type="submission" date="2020-09" db="EMBL/GenBank/DDBJ databases">
        <authorList>
            <person name="Sun Q."/>
            <person name="Kim S."/>
        </authorList>
    </citation>
    <scope>NUCLEOTIDE SEQUENCE</scope>
    <source>
        <strain evidence="8">KCTC 42590</strain>
    </source>
</reference>
<dbReference type="GO" id="GO:1900376">
    <property type="term" value="P:regulation of secondary metabolite biosynthetic process"/>
    <property type="evidence" value="ECO:0007669"/>
    <property type="project" value="TreeGrafter"/>
</dbReference>
<keyword evidence="9" id="KW-1185">Reference proteome</keyword>
<dbReference type="Gene3D" id="1.10.10.10">
    <property type="entry name" value="Winged helix-like DNA-binding domain superfamily/Winged helix DNA-binding domain"/>
    <property type="match status" value="1"/>
</dbReference>
<evidence type="ECO:0000313" key="9">
    <source>
        <dbReference type="Proteomes" id="UP000630923"/>
    </source>
</evidence>
<dbReference type="Gene3D" id="3.30.1490.190">
    <property type="match status" value="1"/>
</dbReference>